<dbReference type="STRING" id="31234.E3M0W4"/>
<dbReference type="GO" id="GO:0003723">
    <property type="term" value="F:RNA binding"/>
    <property type="evidence" value="ECO:0007669"/>
    <property type="project" value="UniProtKB-UniRule"/>
</dbReference>
<keyword evidence="2" id="KW-0694">RNA-binding</keyword>
<proteinExistence type="predicted"/>
<gene>
    <name evidence="5" type="ORF">CRE_06433</name>
</gene>
<dbReference type="OrthoDB" id="5204190at2759"/>
<evidence type="ECO:0000313" key="6">
    <source>
        <dbReference type="Proteomes" id="UP000008281"/>
    </source>
</evidence>
<feature type="domain" description="K Homology" evidence="4">
    <location>
        <begin position="42"/>
        <end position="127"/>
    </location>
</feature>
<reference evidence="5" key="1">
    <citation type="submission" date="2007-07" db="EMBL/GenBank/DDBJ databases">
        <title>PCAP assembly of the Caenorhabditis remanei genome.</title>
        <authorList>
            <consortium name="The Caenorhabditis remanei Sequencing Consortium"/>
            <person name="Wilson R.K."/>
        </authorList>
    </citation>
    <scope>NUCLEOTIDE SEQUENCE [LARGE SCALE GENOMIC DNA]</scope>
    <source>
        <strain evidence="5">PB4641</strain>
    </source>
</reference>
<dbReference type="Proteomes" id="UP000008281">
    <property type="component" value="Unassembled WGS sequence"/>
</dbReference>
<dbReference type="SMART" id="SM00322">
    <property type="entry name" value="KH"/>
    <property type="match status" value="4"/>
</dbReference>
<dbReference type="eggNOG" id="KOG1676">
    <property type="taxonomic scope" value="Eukaryota"/>
</dbReference>
<dbReference type="PROSITE" id="PS50084">
    <property type="entry name" value="KH_TYPE_1"/>
    <property type="match status" value="4"/>
</dbReference>
<feature type="domain" description="K Homology" evidence="4">
    <location>
        <begin position="327"/>
        <end position="398"/>
    </location>
</feature>
<accession>E3M0W4</accession>
<dbReference type="CDD" id="cd00105">
    <property type="entry name" value="KH-I"/>
    <property type="match status" value="1"/>
</dbReference>
<sequence length="476" mass="53288">MSNFEQRSSAKRTHDDSPDESDESPKRWKQYSYPQEIEKQNAVIRIEHPIPENCAGLGKNRCIQRKYFFLIPVIGRNGTEIMSISQISQCQLQVIVDLPINGYRMVEIVGTPENVECAKKCIDETISRAAVNRYSTDSSHSNISNYKITIPIPANKCGLVIGKGGETMRNLRVSLSKKQNFEINYSLQALSNCFMLLSQDHNLANNTKSLMITGDQKAVEYAKKLVADVIANEYDSPATMIGNGSLATMSLLVKVPRSSVGKIIGVKGQSIKKIMDETKTKIQFMPDDDPSLMERSLMLMGKTSSVTVAAHLLKQIVDSTNPQANTSVSVFYMSIPTSKVGLVIGRGGEIIKQINAESGAHCELSRETGKDPHEKTFVIRGSDVQVEHAKHLICIKVGDIPPNTPFVPRTAQQPQVQMQQPYPLQHQYQYPMQYQQPMSIRPDQPQYLQPHFPPVCTQQNYSTLYNQPSALWHSQM</sequence>
<dbReference type="Pfam" id="PF00013">
    <property type="entry name" value="KH_1"/>
    <property type="match status" value="4"/>
</dbReference>
<protein>
    <recommendedName>
        <fullName evidence="4">K Homology domain-containing protein</fullName>
    </recommendedName>
</protein>
<keyword evidence="1" id="KW-0677">Repeat</keyword>
<dbReference type="AlphaFoldDB" id="E3M0W4"/>
<name>E3M0W4_CAERE</name>
<evidence type="ECO:0000256" key="2">
    <source>
        <dbReference type="PROSITE-ProRule" id="PRU00117"/>
    </source>
</evidence>
<dbReference type="EMBL" id="DS268421">
    <property type="protein sequence ID" value="EFO88786.1"/>
    <property type="molecule type" value="Genomic_DNA"/>
</dbReference>
<dbReference type="InParanoid" id="E3M0W4"/>
<dbReference type="HOGENOM" id="CLU_014285_2_1_1"/>
<dbReference type="SUPFAM" id="SSF54791">
    <property type="entry name" value="Eukaryotic type KH-domain (KH-domain type I)"/>
    <property type="match status" value="4"/>
</dbReference>
<feature type="domain" description="K Homology" evidence="4">
    <location>
        <begin position="144"/>
        <end position="231"/>
    </location>
</feature>
<evidence type="ECO:0000256" key="1">
    <source>
        <dbReference type="ARBA" id="ARBA00022737"/>
    </source>
</evidence>
<feature type="region of interest" description="Disordered" evidence="3">
    <location>
        <begin position="1"/>
        <end position="32"/>
    </location>
</feature>
<feature type="domain" description="K Homology" evidence="4">
    <location>
        <begin position="247"/>
        <end position="318"/>
    </location>
</feature>
<evidence type="ECO:0000313" key="5">
    <source>
        <dbReference type="EMBL" id="EFO88786.1"/>
    </source>
</evidence>
<dbReference type="InterPro" id="IPR036612">
    <property type="entry name" value="KH_dom_type_1_sf"/>
</dbReference>
<evidence type="ECO:0000256" key="3">
    <source>
        <dbReference type="SAM" id="MobiDB-lite"/>
    </source>
</evidence>
<keyword evidence="6" id="KW-1185">Reference proteome</keyword>
<evidence type="ECO:0000259" key="4">
    <source>
        <dbReference type="SMART" id="SM00322"/>
    </source>
</evidence>
<organism evidence="6">
    <name type="scientific">Caenorhabditis remanei</name>
    <name type="common">Caenorhabditis vulgaris</name>
    <dbReference type="NCBI Taxonomy" id="31234"/>
    <lineage>
        <taxon>Eukaryota</taxon>
        <taxon>Metazoa</taxon>
        <taxon>Ecdysozoa</taxon>
        <taxon>Nematoda</taxon>
        <taxon>Chromadorea</taxon>
        <taxon>Rhabditida</taxon>
        <taxon>Rhabditina</taxon>
        <taxon>Rhabditomorpha</taxon>
        <taxon>Rhabditoidea</taxon>
        <taxon>Rhabditidae</taxon>
        <taxon>Peloderinae</taxon>
        <taxon>Caenorhabditis</taxon>
    </lineage>
</organism>
<dbReference type="OMA" id="ETIMCPP"/>
<dbReference type="InterPro" id="IPR004088">
    <property type="entry name" value="KH_dom_type_1"/>
</dbReference>
<dbReference type="Gene3D" id="3.30.1370.10">
    <property type="entry name" value="K Homology domain, type 1"/>
    <property type="match status" value="4"/>
</dbReference>
<dbReference type="PANTHER" id="PTHR10288">
    <property type="entry name" value="KH DOMAIN CONTAINING RNA BINDING PROTEIN"/>
    <property type="match status" value="1"/>
</dbReference>
<dbReference type="InterPro" id="IPR004087">
    <property type="entry name" value="KH_dom"/>
</dbReference>